<dbReference type="EMBL" id="BGZK01005421">
    <property type="protein sequence ID" value="GBP13982.1"/>
    <property type="molecule type" value="Genomic_DNA"/>
</dbReference>
<proteinExistence type="predicted"/>
<name>A0A4C1THM5_EUMVA</name>
<evidence type="ECO:0000313" key="1">
    <source>
        <dbReference type="EMBL" id="GBP13982.1"/>
    </source>
</evidence>
<protein>
    <submittedName>
        <fullName evidence="1">Uncharacterized protein</fullName>
    </submittedName>
</protein>
<reference evidence="1 2" key="1">
    <citation type="journal article" date="2019" name="Commun. Biol.">
        <title>The bagworm genome reveals a unique fibroin gene that provides high tensile strength.</title>
        <authorList>
            <person name="Kono N."/>
            <person name="Nakamura H."/>
            <person name="Ohtoshi R."/>
            <person name="Tomita M."/>
            <person name="Numata K."/>
            <person name="Arakawa K."/>
        </authorList>
    </citation>
    <scope>NUCLEOTIDE SEQUENCE [LARGE SCALE GENOMIC DNA]</scope>
</reference>
<dbReference type="AlphaFoldDB" id="A0A4C1THM5"/>
<dbReference type="Proteomes" id="UP000299102">
    <property type="component" value="Unassembled WGS sequence"/>
</dbReference>
<accession>A0A4C1THM5</accession>
<sequence>MHTSAYEIQVLHGDLELPTTAKFMKDTLSSQEVFDIAKSHASALLRSTVSYEPPRPHYFIRKPRNVHTDPPNALTVAVESLMEVKNTND</sequence>
<evidence type="ECO:0000313" key="2">
    <source>
        <dbReference type="Proteomes" id="UP000299102"/>
    </source>
</evidence>
<keyword evidence="2" id="KW-1185">Reference proteome</keyword>
<dbReference type="OrthoDB" id="10050074at2759"/>
<comment type="caution">
    <text evidence="1">The sequence shown here is derived from an EMBL/GenBank/DDBJ whole genome shotgun (WGS) entry which is preliminary data.</text>
</comment>
<organism evidence="1 2">
    <name type="scientific">Eumeta variegata</name>
    <name type="common">Bagworm moth</name>
    <name type="synonym">Eumeta japonica</name>
    <dbReference type="NCBI Taxonomy" id="151549"/>
    <lineage>
        <taxon>Eukaryota</taxon>
        <taxon>Metazoa</taxon>
        <taxon>Ecdysozoa</taxon>
        <taxon>Arthropoda</taxon>
        <taxon>Hexapoda</taxon>
        <taxon>Insecta</taxon>
        <taxon>Pterygota</taxon>
        <taxon>Neoptera</taxon>
        <taxon>Endopterygota</taxon>
        <taxon>Lepidoptera</taxon>
        <taxon>Glossata</taxon>
        <taxon>Ditrysia</taxon>
        <taxon>Tineoidea</taxon>
        <taxon>Psychidae</taxon>
        <taxon>Oiketicinae</taxon>
        <taxon>Eumeta</taxon>
    </lineage>
</organism>
<gene>
    <name evidence="1" type="ORF">EVAR_80182_1</name>
</gene>